<keyword evidence="1" id="KW-0472">Membrane</keyword>
<keyword evidence="1" id="KW-0812">Transmembrane</keyword>
<feature type="transmembrane region" description="Helical" evidence="1">
    <location>
        <begin position="38"/>
        <end position="60"/>
    </location>
</feature>
<evidence type="ECO:0000313" key="2">
    <source>
        <dbReference type="Proteomes" id="UP000036681"/>
    </source>
</evidence>
<organism evidence="2 3">
    <name type="scientific">Ascaris lumbricoides</name>
    <name type="common">Giant roundworm</name>
    <dbReference type="NCBI Taxonomy" id="6252"/>
    <lineage>
        <taxon>Eukaryota</taxon>
        <taxon>Metazoa</taxon>
        <taxon>Ecdysozoa</taxon>
        <taxon>Nematoda</taxon>
        <taxon>Chromadorea</taxon>
        <taxon>Rhabditida</taxon>
        <taxon>Spirurina</taxon>
        <taxon>Ascaridomorpha</taxon>
        <taxon>Ascaridoidea</taxon>
        <taxon>Ascarididae</taxon>
        <taxon>Ascaris</taxon>
    </lineage>
</organism>
<evidence type="ECO:0000313" key="3">
    <source>
        <dbReference type="WBParaSite" id="ALUE_0001090901-mRNA-1"/>
    </source>
</evidence>
<sequence length="139" mass="15419">MTRYGRLASASKTMPFEDAFLLLLKTEGIDCFYAAMNLIYILLGSFFFLLSFSSSLHIVAHMLNLDESSRNFYEGDTKGNILDEKCRCKEGGLWKGNASMLNIIACLLSLCGRMAEGLFRFGVSFNVCWCCSAIGSCNS</sequence>
<keyword evidence="2" id="KW-1185">Reference proteome</keyword>
<dbReference type="AlphaFoldDB" id="A0A0M3I2W9"/>
<name>A0A0M3I2W9_ASCLU</name>
<evidence type="ECO:0000256" key="1">
    <source>
        <dbReference type="SAM" id="Phobius"/>
    </source>
</evidence>
<keyword evidence="1" id="KW-1133">Transmembrane helix</keyword>
<proteinExistence type="predicted"/>
<reference evidence="3" key="1">
    <citation type="submission" date="2017-02" db="UniProtKB">
        <authorList>
            <consortium name="WormBaseParasite"/>
        </authorList>
    </citation>
    <scope>IDENTIFICATION</scope>
</reference>
<accession>A0A0M3I2W9</accession>
<protein>
    <submittedName>
        <fullName evidence="3">Transmembrane protein</fullName>
    </submittedName>
</protein>
<dbReference type="Proteomes" id="UP000036681">
    <property type="component" value="Unplaced"/>
</dbReference>
<dbReference type="WBParaSite" id="ALUE_0001090901-mRNA-1">
    <property type="protein sequence ID" value="ALUE_0001090901-mRNA-1"/>
    <property type="gene ID" value="ALUE_0001090901"/>
</dbReference>